<evidence type="ECO:0000256" key="8">
    <source>
        <dbReference type="SAM" id="SignalP"/>
    </source>
</evidence>
<evidence type="ECO:0000259" key="9">
    <source>
        <dbReference type="PROSITE" id="PS50853"/>
    </source>
</evidence>
<keyword evidence="5" id="KW-0624">Polysaccharide degradation</keyword>
<dbReference type="InterPro" id="IPR014756">
    <property type="entry name" value="Ig_E-set"/>
</dbReference>
<dbReference type="SUPFAM" id="SSF81296">
    <property type="entry name" value="E set domains"/>
    <property type="match status" value="1"/>
</dbReference>
<dbReference type="Gene3D" id="3.20.20.80">
    <property type="entry name" value="Glycosidases"/>
    <property type="match status" value="1"/>
</dbReference>
<evidence type="ECO:0000313" key="11">
    <source>
        <dbReference type="EMBL" id="MCY9691536.1"/>
    </source>
</evidence>
<feature type="domain" description="GH18" evidence="10">
    <location>
        <begin position="322"/>
        <end position="728"/>
    </location>
</feature>
<keyword evidence="8" id="KW-0732">Signal</keyword>
<organism evidence="11 12">
    <name type="scientific">Paenibacillus alginolyticus</name>
    <dbReference type="NCBI Taxonomy" id="59839"/>
    <lineage>
        <taxon>Bacteria</taxon>
        <taxon>Bacillati</taxon>
        <taxon>Bacillota</taxon>
        <taxon>Bacilli</taxon>
        <taxon>Bacillales</taxon>
        <taxon>Paenibacillaceae</taxon>
        <taxon>Paenibacillus</taxon>
    </lineage>
</organism>
<keyword evidence="12" id="KW-1185">Reference proteome</keyword>
<dbReference type="PROSITE" id="PS50853">
    <property type="entry name" value="FN3"/>
    <property type="match status" value="2"/>
</dbReference>
<evidence type="ECO:0000256" key="4">
    <source>
        <dbReference type="ARBA" id="ARBA00022801"/>
    </source>
</evidence>
<dbReference type="RefSeq" id="WP_268613392.1">
    <property type="nucleotide sequence ID" value="NZ_JAMDMX010000001.1"/>
</dbReference>
<dbReference type="Pfam" id="PF00704">
    <property type="entry name" value="Glyco_hydro_18"/>
    <property type="match status" value="1"/>
</dbReference>
<dbReference type="InterPro" id="IPR036116">
    <property type="entry name" value="FN3_sf"/>
</dbReference>
<dbReference type="SUPFAM" id="SSF49265">
    <property type="entry name" value="Fibronectin type III"/>
    <property type="match status" value="1"/>
</dbReference>
<keyword evidence="6 7" id="KW-0326">Glycosidase</keyword>
<dbReference type="InterPro" id="IPR001579">
    <property type="entry name" value="Glyco_hydro_18_chit_AS"/>
</dbReference>
<keyword evidence="5" id="KW-0146">Chitin degradation</keyword>
<keyword evidence="5" id="KW-0119">Carbohydrate metabolism</keyword>
<comment type="caution">
    <text evidence="11">The sequence shown here is derived from an EMBL/GenBank/DDBJ whole genome shotgun (WGS) entry which is preliminary data.</text>
</comment>
<evidence type="ECO:0000256" key="5">
    <source>
        <dbReference type="ARBA" id="ARBA00023024"/>
    </source>
</evidence>
<dbReference type="EC" id="3.2.1.14" evidence="3"/>
<dbReference type="SUPFAM" id="SSF51445">
    <property type="entry name" value="(Trans)glycosidases"/>
    <property type="match status" value="1"/>
</dbReference>
<evidence type="ECO:0000256" key="6">
    <source>
        <dbReference type="ARBA" id="ARBA00023295"/>
    </source>
</evidence>
<dbReference type="InterPro" id="IPR050314">
    <property type="entry name" value="Glycosyl_Hydrlase_18"/>
</dbReference>
<evidence type="ECO:0000256" key="2">
    <source>
        <dbReference type="ARBA" id="ARBA00009121"/>
    </source>
</evidence>
<comment type="similarity">
    <text evidence="2">Belongs to the glycosyl hydrolase 18 family. Chitinase class II subfamily.</text>
</comment>
<dbReference type="Pfam" id="PF00041">
    <property type="entry name" value="fn3"/>
    <property type="match status" value="2"/>
</dbReference>
<dbReference type="CDD" id="cd06548">
    <property type="entry name" value="GH18_chitinase"/>
    <property type="match status" value="1"/>
</dbReference>
<evidence type="ECO:0000313" key="12">
    <source>
        <dbReference type="Proteomes" id="UP001527099"/>
    </source>
</evidence>
<gene>
    <name evidence="11" type="ORF">M5X19_01155</name>
</gene>
<dbReference type="PROSITE" id="PS01095">
    <property type="entry name" value="GH18_1"/>
    <property type="match status" value="1"/>
</dbReference>
<protein>
    <recommendedName>
        <fullName evidence="3">chitinase</fullName>
        <ecNumber evidence="3">3.2.1.14</ecNumber>
    </recommendedName>
</protein>
<dbReference type="SMART" id="SM00060">
    <property type="entry name" value="FN3"/>
    <property type="match status" value="2"/>
</dbReference>
<evidence type="ECO:0000259" key="10">
    <source>
        <dbReference type="PROSITE" id="PS51910"/>
    </source>
</evidence>
<feature type="domain" description="Fibronectin type-III" evidence="9">
    <location>
        <begin position="139"/>
        <end position="224"/>
    </location>
</feature>
<comment type="catalytic activity">
    <reaction evidence="1">
        <text>Random endo-hydrolysis of N-acetyl-beta-D-glucosaminide (1-&gt;4)-beta-linkages in chitin and chitodextrins.</text>
        <dbReference type="EC" id="3.2.1.14"/>
    </reaction>
</comment>
<dbReference type="InterPro" id="IPR029070">
    <property type="entry name" value="Chitinase_insertion_sf"/>
</dbReference>
<dbReference type="CDD" id="cd00063">
    <property type="entry name" value="FN3"/>
    <property type="match status" value="2"/>
</dbReference>
<feature type="signal peptide" evidence="8">
    <location>
        <begin position="1"/>
        <end position="31"/>
    </location>
</feature>
<name>A0ABT4G5T4_9BACL</name>
<evidence type="ECO:0000256" key="1">
    <source>
        <dbReference type="ARBA" id="ARBA00000822"/>
    </source>
</evidence>
<dbReference type="EMBL" id="JAMDMX010000001">
    <property type="protein sequence ID" value="MCY9691536.1"/>
    <property type="molecule type" value="Genomic_DNA"/>
</dbReference>
<feature type="domain" description="Fibronectin type-III" evidence="9">
    <location>
        <begin position="233"/>
        <end position="318"/>
    </location>
</feature>
<dbReference type="Proteomes" id="UP001527099">
    <property type="component" value="Unassembled WGS sequence"/>
</dbReference>
<evidence type="ECO:0000256" key="3">
    <source>
        <dbReference type="ARBA" id="ARBA00012729"/>
    </source>
</evidence>
<accession>A0ABT4G5T4</accession>
<dbReference type="PANTHER" id="PTHR11177:SF317">
    <property type="entry name" value="CHITINASE 12-RELATED"/>
    <property type="match status" value="1"/>
</dbReference>
<dbReference type="PANTHER" id="PTHR11177">
    <property type="entry name" value="CHITINASE"/>
    <property type="match status" value="1"/>
</dbReference>
<reference evidence="11 12" key="1">
    <citation type="submission" date="2022-05" db="EMBL/GenBank/DDBJ databases">
        <title>Genome Sequencing of Bee-Associated Microbes.</title>
        <authorList>
            <person name="Dunlap C."/>
        </authorList>
    </citation>
    <scope>NUCLEOTIDE SEQUENCE [LARGE SCALE GENOMIC DNA]</scope>
    <source>
        <strain evidence="11 12">NRRL B-14421</strain>
    </source>
</reference>
<dbReference type="PROSITE" id="PS51910">
    <property type="entry name" value="GH18_2"/>
    <property type="match status" value="1"/>
</dbReference>
<dbReference type="Gene3D" id="2.60.40.10">
    <property type="entry name" value="Immunoglobulins"/>
    <property type="match status" value="3"/>
</dbReference>
<dbReference type="GO" id="GO:0016787">
    <property type="term" value="F:hydrolase activity"/>
    <property type="evidence" value="ECO:0007669"/>
    <property type="project" value="UniProtKB-KW"/>
</dbReference>
<dbReference type="SUPFAM" id="SSF54556">
    <property type="entry name" value="Chitinase insertion domain"/>
    <property type="match status" value="1"/>
</dbReference>
<proteinExistence type="inferred from homology"/>
<dbReference type="InterPro" id="IPR013540">
    <property type="entry name" value="ChitinaseA_N"/>
</dbReference>
<feature type="chain" id="PRO_5045800172" description="chitinase" evidence="8">
    <location>
        <begin position="32"/>
        <end position="728"/>
    </location>
</feature>
<evidence type="ECO:0000256" key="7">
    <source>
        <dbReference type="RuleBase" id="RU000489"/>
    </source>
</evidence>
<dbReference type="Pfam" id="PF08329">
    <property type="entry name" value="ChitinaseA_N"/>
    <property type="match status" value="1"/>
</dbReference>
<dbReference type="InterPro" id="IPR001223">
    <property type="entry name" value="Glyco_hydro18_cat"/>
</dbReference>
<dbReference type="SMART" id="SM00636">
    <property type="entry name" value="Glyco_18"/>
    <property type="match status" value="1"/>
</dbReference>
<dbReference type="InterPro" id="IPR017853">
    <property type="entry name" value="GH"/>
</dbReference>
<sequence length="728" mass="77771">MKMTKKMAKKLINLTILLTLMFTMLPSMIFAAASGAPGTPNMNQNNWDNSPNYTIGFDMWWGNNGSSWKLYENGAVIHTSTLTDNSPNAQSATFAFTNKPSGTYVYKVDLINSFGTQTSGNLTYTVINGGGGDLQAPSVPANLASTGKTSTSIALSWSASTDNVGVTGYEVYDGSTMLTTITGTSFNVTGLTANTSHTFTVKAKDAAGNKSAASNAVTVVTDQAPADTQAPTVPTNLAAAGTTATSTTLTWTAASDNVGVTGYEVYAGSTLKGSAVGTTINVTGLTPNTTYSFTVKAKDAAGNLSAASSALTITTTNASTTYKKIGYFASWGVYSGRNFKVQDIDASKVTHINFAFADICWNGIHGNPSPDSPNTQTWSCQDETGNISVPNGTIVQGDPWADTGMSYPGDTWDTPIKGSFGELKRLKAANPHLKTIISVGGWSWSNRFSDVAADPQIRANFANSAVNFLRKYSFDGVDLDWEYPVSGGLAGNSYRPADKQNYTLLLQEIRNKLDAAGVTDGKAYTLTIAAGASKLYQTNTELDKIAQYCDWINIMTYDFHGGWDAKSGQNAPLYFDPADNGIDPQGFNAANTVQGFLDHGVPANKLVMGLPFYGRGWDGCASANNGLYQTCAKGSSKGTVEPGSFDFWDIEANYVNKNGYARYWNDVTKTPWLYNASTGTFITYDDAQSFQYKTDYIKSKGLAGGMFWEFSGDKSKTLLNALSDALPH</sequence>
<dbReference type="InterPro" id="IPR013783">
    <property type="entry name" value="Ig-like_fold"/>
</dbReference>
<dbReference type="Gene3D" id="3.10.50.10">
    <property type="match status" value="1"/>
</dbReference>
<dbReference type="InterPro" id="IPR011583">
    <property type="entry name" value="Chitinase_II/V-like_cat"/>
</dbReference>
<dbReference type="InterPro" id="IPR003961">
    <property type="entry name" value="FN3_dom"/>
</dbReference>
<keyword evidence="4 7" id="KW-0378">Hydrolase</keyword>